<proteinExistence type="predicted"/>
<sequence length="68" mass="7572">MNWKLDPEMGMGEIGENYRRMRDGGAKGGLRGGCALTSEKRGLFLRNAAGSINMRQVRRSRPPTSVLY</sequence>
<organism evidence="1">
    <name type="scientific">Sesamum angustifolium</name>
    <dbReference type="NCBI Taxonomy" id="2727405"/>
    <lineage>
        <taxon>Eukaryota</taxon>
        <taxon>Viridiplantae</taxon>
        <taxon>Streptophyta</taxon>
        <taxon>Embryophyta</taxon>
        <taxon>Tracheophyta</taxon>
        <taxon>Spermatophyta</taxon>
        <taxon>Magnoliopsida</taxon>
        <taxon>eudicotyledons</taxon>
        <taxon>Gunneridae</taxon>
        <taxon>Pentapetalae</taxon>
        <taxon>asterids</taxon>
        <taxon>lamiids</taxon>
        <taxon>Lamiales</taxon>
        <taxon>Pedaliaceae</taxon>
        <taxon>Sesamum</taxon>
    </lineage>
</organism>
<evidence type="ECO:0000313" key="1">
    <source>
        <dbReference type="EMBL" id="KAL0365104.1"/>
    </source>
</evidence>
<comment type="caution">
    <text evidence="1">The sequence shown here is derived from an EMBL/GenBank/DDBJ whole genome shotgun (WGS) entry which is preliminary data.</text>
</comment>
<name>A0AAW2QB91_9LAMI</name>
<gene>
    <name evidence="1" type="ORF">Sangu_0608000</name>
</gene>
<reference evidence="1" key="2">
    <citation type="journal article" date="2024" name="Plant">
        <title>Genomic evolution and insights into agronomic trait innovations of Sesamum species.</title>
        <authorList>
            <person name="Miao H."/>
            <person name="Wang L."/>
            <person name="Qu L."/>
            <person name="Liu H."/>
            <person name="Sun Y."/>
            <person name="Le M."/>
            <person name="Wang Q."/>
            <person name="Wei S."/>
            <person name="Zheng Y."/>
            <person name="Lin W."/>
            <person name="Duan Y."/>
            <person name="Cao H."/>
            <person name="Xiong S."/>
            <person name="Wang X."/>
            <person name="Wei L."/>
            <person name="Li C."/>
            <person name="Ma Q."/>
            <person name="Ju M."/>
            <person name="Zhao R."/>
            <person name="Li G."/>
            <person name="Mu C."/>
            <person name="Tian Q."/>
            <person name="Mei H."/>
            <person name="Zhang T."/>
            <person name="Gao T."/>
            <person name="Zhang H."/>
        </authorList>
    </citation>
    <scope>NUCLEOTIDE SEQUENCE</scope>
    <source>
        <strain evidence="1">G01</strain>
    </source>
</reference>
<dbReference type="EMBL" id="JACGWK010000003">
    <property type="protein sequence ID" value="KAL0365104.1"/>
    <property type="molecule type" value="Genomic_DNA"/>
</dbReference>
<accession>A0AAW2QB91</accession>
<reference evidence="1" key="1">
    <citation type="submission" date="2020-06" db="EMBL/GenBank/DDBJ databases">
        <authorList>
            <person name="Li T."/>
            <person name="Hu X."/>
            <person name="Zhang T."/>
            <person name="Song X."/>
            <person name="Zhang H."/>
            <person name="Dai N."/>
            <person name="Sheng W."/>
            <person name="Hou X."/>
            <person name="Wei L."/>
        </authorList>
    </citation>
    <scope>NUCLEOTIDE SEQUENCE</scope>
    <source>
        <strain evidence="1">G01</strain>
        <tissue evidence="1">Leaf</tissue>
    </source>
</reference>
<dbReference type="AlphaFoldDB" id="A0AAW2QB91"/>
<protein>
    <submittedName>
        <fullName evidence="1">Uncharacterized protein</fullName>
    </submittedName>
</protein>